<protein>
    <submittedName>
        <fullName evidence="6">Flagellar basal-body rod protein FlgG</fullName>
    </submittedName>
</protein>
<keyword evidence="6" id="KW-0969">Cilium</keyword>
<keyword evidence="6" id="KW-0282">Flagellum</keyword>
<keyword evidence="2" id="KW-0975">Bacterial flagellum</keyword>
<dbReference type="Pfam" id="PF06429">
    <property type="entry name" value="Flg_bbr_C"/>
    <property type="match status" value="1"/>
</dbReference>
<comment type="similarity">
    <text evidence="1 2">Belongs to the flagella basal body rod proteins family.</text>
</comment>
<dbReference type="PANTHER" id="PTHR30435">
    <property type="entry name" value="FLAGELLAR PROTEIN"/>
    <property type="match status" value="1"/>
</dbReference>
<sequence length="274" mass="30220">MLRGFYTATNGMLAQQKRMDVLSNNMTNAMTPGYKGDQASLRAFPELLIQRMENHQLPVTSDRRVGTSTTIGSINTGVYVQEAIPNFVQSSLRETGVSTDFALVQGETPDENGMLFFTVENEEGETRYMRNGNFTVDGAGFLTTNHGHYVLDAAGNRIQTNGLDFELTPEGLIQFPGGQAELNLAYVANPNQLIKNGNDLFELEEEAAAPADARTVAGLQFNVQQGFLENSNVDTGQTMTEMMSAYRTFEMNQKVLQAYDRNMDKAVNDIARLG</sequence>
<dbReference type="InterPro" id="IPR020013">
    <property type="entry name" value="Flagellar_FlgE/F/G"/>
</dbReference>
<evidence type="ECO:0000313" key="7">
    <source>
        <dbReference type="Proteomes" id="UP000572212"/>
    </source>
</evidence>
<feature type="domain" description="Flagellar basal-body/hook protein C-terminal" evidence="4">
    <location>
        <begin position="224"/>
        <end position="268"/>
    </location>
</feature>
<evidence type="ECO:0000259" key="3">
    <source>
        <dbReference type="Pfam" id="PF00460"/>
    </source>
</evidence>
<evidence type="ECO:0000256" key="1">
    <source>
        <dbReference type="ARBA" id="ARBA00009677"/>
    </source>
</evidence>
<evidence type="ECO:0000256" key="2">
    <source>
        <dbReference type="RuleBase" id="RU362116"/>
    </source>
</evidence>
<dbReference type="NCBIfam" id="TIGR03506">
    <property type="entry name" value="FlgEFG_subfam"/>
    <property type="match status" value="1"/>
</dbReference>
<keyword evidence="7" id="KW-1185">Reference proteome</keyword>
<dbReference type="GO" id="GO:0071978">
    <property type="term" value="P:bacterial-type flagellum-dependent swarming motility"/>
    <property type="evidence" value="ECO:0007669"/>
    <property type="project" value="TreeGrafter"/>
</dbReference>
<dbReference type="Pfam" id="PF22692">
    <property type="entry name" value="LlgE_F_G_D1"/>
    <property type="match status" value="1"/>
</dbReference>
<dbReference type="InterPro" id="IPR053967">
    <property type="entry name" value="LlgE_F_G-like_D1"/>
</dbReference>
<keyword evidence="6" id="KW-0966">Cell projection</keyword>
<dbReference type="InterPro" id="IPR010930">
    <property type="entry name" value="Flg_bb/hook_C_dom"/>
</dbReference>
<dbReference type="Proteomes" id="UP000572212">
    <property type="component" value="Unassembled WGS sequence"/>
</dbReference>
<dbReference type="RefSeq" id="WP_184249126.1">
    <property type="nucleotide sequence ID" value="NZ_BAAACU010000006.1"/>
</dbReference>
<dbReference type="EMBL" id="JACHON010000014">
    <property type="protein sequence ID" value="MBB6513622.1"/>
    <property type="molecule type" value="Genomic_DNA"/>
</dbReference>
<comment type="caution">
    <text evidence="6">The sequence shown here is derived from an EMBL/GenBank/DDBJ whole genome shotgun (WGS) entry which is preliminary data.</text>
</comment>
<proteinExistence type="inferred from homology"/>
<accession>A0A841RP23</accession>
<gene>
    <name evidence="6" type="ORF">GGQ92_002436</name>
</gene>
<feature type="domain" description="Flagellar hook protein FlgE/F/G-like D1" evidence="5">
    <location>
        <begin position="112"/>
        <end position="173"/>
    </location>
</feature>
<dbReference type="Pfam" id="PF00460">
    <property type="entry name" value="Flg_bb_rod"/>
    <property type="match status" value="1"/>
</dbReference>
<comment type="subcellular location">
    <subcellularLocation>
        <location evidence="2">Bacterial flagellum basal body</location>
    </subcellularLocation>
</comment>
<organism evidence="6 7">
    <name type="scientific">Gracilibacillus halotolerans</name>
    <dbReference type="NCBI Taxonomy" id="74386"/>
    <lineage>
        <taxon>Bacteria</taxon>
        <taxon>Bacillati</taxon>
        <taxon>Bacillota</taxon>
        <taxon>Bacilli</taxon>
        <taxon>Bacillales</taxon>
        <taxon>Bacillaceae</taxon>
        <taxon>Gracilibacillus</taxon>
    </lineage>
</organism>
<feature type="domain" description="Flagellar basal body rod protein N-terminal" evidence="3">
    <location>
        <begin position="5"/>
        <end position="35"/>
    </location>
</feature>
<name>A0A841RP23_9BACI</name>
<reference evidence="6 7" key="1">
    <citation type="submission" date="2020-08" db="EMBL/GenBank/DDBJ databases">
        <title>Genomic Encyclopedia of Type Strains, Phase IV (KMG-IV): sequencing the most valuable type-strain genomes for metagenomic binning, comparative biology and taxonomic classification.</title>
        <authorList>
            <person name="Goeker M."/>
        </authorList>
    </citation>
    <scope>NUCLEOTIDE SEQUENCE [LARGE SCALE GENOMIC DNA]</scope>
    <source>
        <strain evidence="6 7">DSM 11805</strain>
    </source>
</reference>
<dbReference type="SUPFAM" id="SSF117143">
    <property type="entry name" value="Flagellar hook protein flgE"/>
    <property type="match status" value="1"/>
</dbReference>
<dbReference type="InterPro" id="IPR001444">
    <property type="entry name" value="Flag_bb_rod_N"/>
</dbReference>
<evidence type="ECO:0000259" key="4">
    <source>
        <dbReference type="Pfam" id="PF06429"/>
    </source>
</evidence>
<dbReference type="PANTHER" id="PTHR30435:SF19">
    <property type="entry name" value="FLAGELLAR BASAL-BODY ROD PROTEIN FLGG"/>
    <property type="match status" value="1"/>
</dbReference>
<dbReference type="InterPro" id="IPR037925">
    <property type="entry name" value="FlgE/F/G-like"/>
</dbReference>
<evidence type="ECO:0000313" key="6">
    <source>
        <dbReference type="EMBL" id="MBB6513622.1"/>
    </source>
</evidence>
<evidence type="ECO:0000259" key="5">
    <source>
        <dbReference type="Pfam" id="PF22692"/>
    </source>
</evidence>
<dbReference type="AlphaFoldDB" id="A0A841RP23"/>
<dbReference type="GO" id="GO:0009425">
    <property type="term" value="C:bacterial-type flagellum basal body"/>
    <property type="evidence" value="ECO:0007669"/>
    <property type="project" value="UniProtKB-SubCell"/>
</dbReference>